<dbReference type="Gene3D" id="3.40.50.300">
    <property type="entry name" value="P-loop containing nucleotide triphosphate hydrolases"/>
    <property type="match status" value="1"/>
</dbReference>
<dbReference type="RefSeq" id="WP_114581689.1">
    <property type="nucleotide sequence ID" value="NZ_QPMH01000005.1"/>
</dbReference>
<name>A0A369TB77_9PROT</name>
<dbReference type="PANTHER" id="PTHR23117">
    <property type="entry name" value="GUANYLATE KINASE-RELATED"/>
    <property type="match status" value="1"/>
</dbReference>
<feature type="binding site" evidence="13">
    <location>
        <begin position="6"/>
        <end position="13"/>
    </location>
    <ligand>
        <name>ATP</name>
        <dbReference type="ChEBI" id="CHEBI:30616"/>
    </ligand>
</feature>
<dbReference type="PROSITE" id="PS50052">
    <property type="entry name" value="GUANYLATE_KINASE_2"/>
    <property type="match status" value="1"/>
</dbReference>
<keyword evidence="6 13" id="KW-0963">Cytoplasm</keyword>
<evidence type="ECO:0000256" key="12">
    <source>
        <dbReference type="ARBA" id="ARBA00048594"/>
    </source>
</evidence>
<dbReference type="CDD" id="cd00071">
    <property type="entry name" value="GMPK"/>
    <property type="match status" value="1"/>
</dbReference>
<dbReference type="GO" id="GO:0005524">
    <property type="term" value="F:ATP binding"/>
    <property type="evidence" value="ECO:0007669"/>
    <property type="project" value="UniProtKB-UniRule"/>
</dbReference>
<comment type="catalytic activity">
    <reaction evidence="12 13">
        <text>GMP + ATP = GDP + ADP</text>
        <dbReference type="Rhea" id="RHEA:20780"/>
        <dbReference type="ChEBI" id="CHEBI:30616"/>
        <dbReference type="ChEBI" id="CHEBI:58115"/>
        <dbReference type="ChEBI" id="CHEBI:58189"/>
        <dbReference type="ChEBI" id="CHEBI:456216"/>
        <dbReference type="EC" id="2.7.4.8"/>
    </reaction>
</comment>
<dbReference type="EC" id="2.7.4.8" evidence="4 13"/>
<evidence type="ECO:0000256" key="5">
    <source>
        <dbReference type="ARBA" id="ARBA00016296"/>
    </source>
</evidence>
<dbReference type="AlphaFoldDB" id="A0A369TB77"/>
<evidence type="ECO:0000256" key="7">
    <source>
        <dbReference type="ARBA" id="ARBA00022679"/>
    </source>
</evidence>
<dbReference type="Gene3D" id="3.30.63.10">
    <property type="entry name" value="Guanylate Kinase phosphate binding domain"/>
    <property type="match status" value="1"/>
</dbReference>
<evidence type="ECO:0000256" key="2">
    <source>
        <dbReference type="ARBA" id="ARBA00004496"/>
    </source>
</evidence>
<keyword evidence="8 13" id="KW-0547">Nucleotide-binding</keyword>
<evidence type="ECO:0000256" key="4">
    <source>
        <dbReference type="ARBA" id="ARBA00012961"/>
    </source>
</evidence>
<dbReference type="PROSITE" id="PS00856">
    <property type="entry name" value="GUANYLATE_KINASE_1"/>
    <property type="match status" value="1"/>
</dbReference>
<dbReference type="SUPFAM" id="SSF52540">
    <property type="entry name" value="P-loop containing nucleoside triphosphate hydrolases"/>
    <property type="match status" value="1"/>
</dbReference>
<dbReference type="InterPro" id="IPR020590">
    <property type="entry name" value="Guanylate_kinase_CS"/>
</dbReference>
<comment type="function">
    <text evidence="1 13">Essential for recycling GMP and indirectly, cGMP.</text>
</comment>
<organism evidence="15 16">
    <name type="scientific">Ferruginivarius sediminum</name>
    <dbReference type="NCBI Taxonomy" id="2661937"/>
    <lineage>
        <taxon>Bacteria</taxon>
        <taxon>Pseudomonadati</taxon>
        <taxon>Pseudomonadota</taxon>
        <taxon>Alphaproteobacteria</taxon>
        <taxon>Rhodospirillales</taxon>
        <taxon>Rhodospirillaceae</taxon>
        <taxon>Ferruginivarius</taxon>
    </lineage>
</organism>
<evidence type="ECO:0000256" key="6">
    <source>
        <dbReference type="ARBA" id="ARBA00022490"/>
    </source>
</evidence>
<dbReference type="FunFam" id="3.30.63.10:FF:000005">
    <property type="entry name" value="Guanylate kinase"/>
    <property type="match status" value="1"/>
</dbReference>
<dbReference type="PANTHER" id="PTHR23117:SF13">
    <property type="entry name" value="GUANYLATE KINASE"/>
    <property type="match status" value="1"/>
</dbReference>
<dbReference type="SMART" id="SM00072">
    <property type="entry name" value="GuKc"/>
    <property type="match status" value="1"/>
</dbReference>
<dbReference type="Pfam" id="PF00625">
    <property type="entry name" value="Guanylate_kin"/>
    <property type="match status" value="1"/>
</dbReference>
<dbReference type="InterPro" id="IPR008144">
    <property type="entry name" value="Guanylate_kin-like_dom"/>
</dbReference>
<evidence type="ECO:0000256" key="10">
    <source>
        <dbReference type="ARBA" id="ARBA00022840"/>
    </source>
</evidence>
<dbReference type="InterPro" id="IPR027417">
    <property type="entry name" value="P-loop_NTPase"/>
</dbReference>
<evidence type="ECO:0000313" key="16">
    <source>
        <dbReference type="Proteomes" id="UP000253941"/>
    </source>
</evidence>
<comment type="subcellular location">
    <subcellularLocation>
        <location evidence="2 13">Cytoplasm</location>
    </subcellularLocation>
</comment>
<keyword evidence="9 13" id="KW-0418">Kinase</keyword>
<evidence type="ECO:0000256" key="1">
    <source>
        <dbReference type="ARBA" id="ARBA00003531"/>
    </source>
</evidence>
<sequence length="206" mass="23533">MLVLSSPSGAGKTTISRALLEREQNLRLSISVTTRPQRPGEREGVDYTFVDDATFARMREEGAFLEHARVFGNYYATPRAAVEEALNQGQDVLFDIDWQGTQQLRESARDDLVSVFILPPSTEELARRLHKRAQDPEEVVRQRMAKATDEMSHWAEYDYIVVNEDVEESVRRVTAILEAERLRRDRQTGLRDFVQQLSHQAEKAGG</sequence>
<feature type="domain" description="Guanylate kinase-like" evidence="14">
    <location>
        <begin position="1"/>
        <end position="178"/>
    </location>
</feature>
<dbReference type="InterPro" id="IPR017665">
    <property type="entry name" value="Guanylate_kinase"/>
</dbReference>
<evidence type="ECO:0000256" key="13">
    <source>
        <dbReference type="HAMAP-Rule" id="MF_00328"/>
    </source>
</evidence>
<dbReference type="NCBIfam" id="TIGR03263">
    <property type="entry name" value="guanyl_kin"/>
    <property type="match status" value="1"/>
</dbReference>
<evidence type="ECO:0000259" key="14">
    <source>
        <dbReference type="PROSITE" id="PS50052"/>
    </source>
</evidence>
<keyword evidence="10 13" id="KW-0067">ATP-binding</keyword>
<dbReference type="EMBL" id="QPMH01000005">
    <property type="protein sequence ID" value="RDD62591.1"/>
    <property type="molecule type" value="Genomic_DNA"/>
</dbReference>
<evidence type="ECO:0000313" key="15">
    <source>
        <dbReference type="EMBL" id="RDD62591.1"/>
    </source>
</evidence>
<dbReference type="InterPro" id="IPR008145">
    <property type="entry name" value="GK/Ca_channel_bsu"/>
</dbReference>
<dbReference type="Proteomes" id="UP000253941">
    <property type="component" value="Unassembled WGS sequence"/>
</dbReference>
<evidence type="ECO:0000256" key="11">
    <source>
        <dbReference type="ARBA" id="ARBA00030128"/>
    </source>
</evidence>
<gene>
    <name evidence="13" type="primary">gmk</name>
    <name evidence="15" type="ORF">DRB17_07255</name>
</gene>
<dbReference type="HAMAP" id="MF_00328">
    <property type="entry name" value="Guanylate_kinase"/>
    <property type="match status" value="1"/>
</dbReference>
<proteinExistence type="inferred from homology"/>
<evidence type="ECO:0000256" key="8">
    <source>
        <dbReference type="ARBA" id="ARBA00022741"/>
    </source>
</evidence>
<comment type="similarity">
    <text evidence="3 13">Belongs to the guanylate kinase family.</text>
</comment>
<dbReference type="GO" id="GO:0004385">
    <property type="term" value="F:GMP kinase activity"/>
    <property type="evidence" value="ECO:0007669"/>
    <property type="project" value="UniProtKB-UniRule"/>
</dbReference>
<evidence type="ECO:0000256" key="3">
    <source>
        <dbReference type="ARBA" id="ARBA00005790"/>
    </source>
</evidence>
<comment type="caution">
    <text evidence="15">The sequence shown here is derived from an EMBL/GenBank/DDBJ whole genome shotgun (WGS) entry which is preliminary data.</text>
</comment>
<keyword evidence="16" id="KW-1185">Reference proteome</keyword>
<evidence type="ECO:0000256" key="9">
    <source>
        <dbReference type="ARBA" id="ARBA00022777"/>
    </source>
</evidence>
<protein>
    <recommendedName>
        <fullName evidence="5 13">Guanylate kinase</fullName>
        <ecNumber evidence="4 13">2.7.4.8</ecNumber>
    </recommendedName>
    <alternativeName>
        <fullName evidence="11 13">GMP kinase</fullName>
    </alternativeName>
</protein>
<keyword evidence="7 13" id="KW-0808">Transferase</keyword>
<dbReference type="GO" id="GO:0005829">
    <property type="term" value="C:cytosol"/>
    <property type="evidence" value="ECO:0007669"/>
    <property type="project" value="TreeGrafter"/>
</dbReference>
<reference evidence="15 16" key="1">
    <citation type="submission" date="2018-07" db="EMBL/GenBank/DDBJ databases">
        <title>Venubactetium sediminum gen. nov., sp. nov., isolated from a marine solar saltern.</title>
        <authorList>
            <person name="Wang S."/>
        </authorList>
    </citation>
    <scope>NUCLEOTIDE SEQUENCE [LARGE SCALE GENOMIC DNA]</scope>
    <source>
        <strain evidence="15 16">WD2A32</strain>
    </source>
</reference>
<accession>A0A369TB77</accession>